<dbReference type="PANTHER" id="PTHR10625:SF17">
    <property type="entry name" value="HISTONE DEACETYLASE 8"/>
    <property type="match status" value="1"/>
</dbReference>
<dbReference type="InterPro" id="IPR037138">
    <property type="entry name" value="His_deacetylse_dom_sf"/>
</dbReference>
<keyword evidence="4" id="KW-0378">Hydrolase</keyword>
<dbReference type="PRINTS" id="PR01270">
    <property type="entry name" value="HDASUPER"/>
</dbReference>
<reference evidence="7" key="1">
    <citation type="submission" date="2022-01" db="EMBL/GenBank/DDBJ databases">
        <title>Comparative genomics reveals a dynamic genome evolution in the ectomycorrhizal milk-cap (Lactarius) mushrooms.</title>
        <authorList>
            <consortium name="DOE Joint Genome Institute"/>
            <person name="Lebreton A."/>
            <person name="Tang N."/>
            <person name="Kuo A."/>
            <person name="LaButti K."/>
            <person name="Drula E."/>
            <person name="Barry K."/>
            <person name="Clum A."/>
            <person name="Lipzen A."/>
            <person name="Mousain D."/>
            <person name="Ng V."/>
            <person name="Wang R."/>
            <person name="Wang X."/>
            <person name="Dai Y."/>
            <person name="Henrissat B."/>
            <person name="Grigoriev I.V."/>
            <person name="Guerin-Laguette A."/>
            <person name="Yu F."/>
            <person name="Martin F.M."/>
        </authorList>
    </citation>
    <scope>NUCLEOTIDE SEQUENCE</scope>
    <source>
        <strain evidence="7">QP</strain>
    </source>
</reference>
<dbReference type="Pfam" id="PF00850">
    <property type="entry name" value="Hist_deacetyl"/>
    <property type="match status" value="1"/>
</dbReference>
<evidence type="ECO:0000256" key="1">
    <source>
        <dbReference type="ARBA" id="ARBA00001947"/>
    </source>
</evidence>
<comment type="caution">
    <text evidence="7">The sequence shown here is derived from an EMBL/GenBank/DDBJ whole genome shotgun (WGS) entry which is preliminary data.</text>
</comment>
<dbReference type="InterPro" id="IPR000286">
    <property type="entry name" value="HDACs"/>
</dbReference>
<comment type="cofactor">
    <cofactor evidence="1">
        <name>Zn(2+)</name>
        <dbReference type="ChEBI" id="CHEBI:29105"/>
    </cofactor>
</comment>
<dbReference type="GO" id="GO:0040029">
    <property type="term" value="P:epigenetic regulation of gene expression"/>
    <property type="evidence" value="ECO:0007669"/>
    <property type="project" value="TreeGrafter"/>
</dbReference>
<keyword evidence="3" id="KW-0479">Metal-binding</keyword>
<proteinExistence type="inferred from homology"/>
<dbReference type="InterPro" id="IPR023696">
    <property type="entry name" value="Ureohydrolase_dom_sf"/>
</dbReference>
<dbReference type="Gene3D" id="3.40.800.20">
    <property type="entry name" value="Histone deacetylase domain"/>
    <property type="match status" value="1"/>
</dbReference>
<organism evidence="7 8">
    <name type="scientific">Lactarius akahatsu</name>
    <dbReference type="NCBI Taxonomy" id="416441"/>
    <lineage>
        <taxon>Eukaryota</taxon>
        <taxon>Fungi</taxon>
        <taxon>Dikarya</taxon>
        <taxon>Basidiomycota</taxon>
        <taxon>Agaricomycotina</taxon>
        <taxon>Agaricomycetes</taxon>
        <taxon>Russulales</taxon>
        <taxon>Russulaceae</taxon>
        <taxon>Lactarius</taxon>
    </lineage>
</organism>
<sequence>MKVFWDPICLLHDPPYEILSGDKVPYFESPARLQVIKKELEEHPSLFQLELTDSSSGSIDIIGNVETVHGRGYLNYLRNAYDEWVRDGGSVDAVLPNTFPHQKLVPRLSQSHVDSLSPVAKAGYYCFDLSSPITKVTYSSVIASVNVALSAARELAITSGSCRPKVGVFALCRPPGHHAGTSLSGGYCFVNNVAVAARFLQGFNQRPTDKPSVAILDVDYHHGNGTQEIFYSDPSVRYVSLHAEDDYPYFTGSTTEKGIDDGVGANINYPLPRGTQDSEYCAVLSNAVEDIKKFDPGYLLLSLGVDTFVDDPISDFKLSPSCYTHIGRVVADMGKPTLFVMEGGYHLETIGKNVRAVLQGFEEQG</sequence>
<dbReference type="GO" id="GO:0016787">
    <property type="term" value="F:hydrolase activity"/>
    <property type="evidence" value="ECO:0007669"/>
    <property type="project" value="UniProtKB-KW"/>
</dbReference>
<name>A0AAD4LHA0_9AGAM</name>
<dbReference type="GO" id="GO:0046872">
    <property type="term" value="F:metal ion binding"/>
    <property type="evidence" value="ECO:0007669"/>
    <property type="project" value="UniProtKB-KW"/>
</dbReference>
<keyword evidence="8" id="KW-1185">Reference proteome</keyword>
<dbReference type="SUPFAM" id="SSF52768">
    <property type="entry name" value="Arginase/deacetylase"/>
    <property type="match status" value="1"/>
</dbReference>
<dbReference type="EMBL" id="JAKELL010000024">
    <property type="protein sequence ID" value="KAH8991936.1"/>
    <property type="molecule type" value="Genomic_DNA"/>
</dbReference>
<gene>
    <name evidence="7" type="ORF">EDB92DRAFT_609529</name>
</gene>
<evidence type="ECO:0000256" key="4">
    <source>
        <dbReference type="ARBA" id="ARBA00022801"/>
    </source>
</evidence>
<evidence type="ECO:0000256" key="3">
    <source>
        <dbReference type="ARBA" id="ARBA00022723"/>
    </source>
</evidence>
<dbReference type="CDD" id="cd10001">
    <property type="entry name" value="HDAC_classII_APAH"/>
    <property type="match status" value="1"/>
</dbReference>
<keyword evidence="5" id="KW-0862">Zinc</keyword>
<dbReference type="PANTHER" id="PTHR10625">
    <property type="entry name" value="HISTONE DEACETYLASE HDAC1-RELATED"/>
    <property type="match status" value="1"/>
</dbReference>
<dbReference type="InterPro" id="IPR023801">
    <property type="entry name" value="His_deacetylse_dom"/>
</dbReference>
<evidence type="ECO:0000313" key="7">
    <source>
        <dbReference type="EMBL" id="KAH8991936.1"/>
    </source>
</evidence>
<evidence type="ECO:0000256" key="5">
    <source>
        <dbReference type="ARBA" id="ARBA00022833"/>
    </source>
</evidence>
<dbReference type="GO" id="GO:0004407">
    <property type="term" value="F:histone deacetylase activity"/>
    <property type="evidence" value="ECO:0007669"/>
    <property type="project" value="TreeGrafter"/>
</dbReference>
<comment type="similarity">
    <text evidence="2">Belongs to the histone deacetylase family.</text>
</comment>
<feature type="domain" description="Histone deacetylase" evidence="6">
    <location>
        <begin position="28"/>
        <end position="359"/>
    </location>
</feature>
<evidence type="ECO:0000313" key="8">
    <source>
        <dbReference type="Proteomes" id="UP001201163"/>
    </source>
</evidence>
<protein>
    <submittedName>
        <fullName evidence="7">Arginase/deacetylase</fullName>
    </submittedName>
</protein>
<dbReference type="AlphaFoldDB" id="A0AAD4LHA0"/>
<evidence type="ECO:0000256" key="2">
    <source>
        <dbReference type="ARBA" id="ARBA00005947"/>
    </source>
</evidence>
<evidence type="ECO:0000259" key="6">
    <source>
        <dbReference type="Pfam" id="PF00850"/>
    </source>
</evidence>
<dbReference type="Proteomes" id="UP001201163">
    <property type="component" value="Unassembled WGS sequence"/>
</dbReference>
<accession>A0AAD4LHA0</accession>